<evidence type="ECO:0008006" key="5">
    <source>
        <dbReference type="Google" id="ProtNLM"/>
    </source>
</evidence>
<dbReference type="InterPro" id="IPR053139">
    <property type="entry name" value="Surface_bspA-like"/>
</dbReference>
<proteinExistence type="predicted"/>
<dbReference type="EMBL" id="AGRW01000032">
    <property type="protein sequence ID" value="EIC02777.1"/>
    <property type="molecule type" value="Genomic_DNA"/>
</dbReference>
<protein>
    <recommendedName>
        <fullName evidence="5">Surface antigen BspA</fullName>
    </recommendedName>
</protein>
<dbReference type="InterPro" id="IPR032675">
    <property type="entry name" value="LRR_dom_sf"/>
</dbReference>
<dbReference type="Pfam" id="PF13306">
    <property type="entry name" value="LRR_5"/>
    <property type="match status" value="3"/>
</dbReference>
<dbReference type="PANTHER" id="PTHR45661">
    <property type="entry name" value="SURFACE ANTIGEN"/>
    <property type="match status" value="1"/>
</dbReference>
<organism evidence="3 4">
    <name type="scientific">Treponema saccharophilum DSM 2985</name>
    <dbReference type="NCBI Taxonomy" id="907348"/>
    <lineage>
        <taxon>Bacteria</taxon>
        <taxon>Pseudomonadati</taxon>
        <taxon>Spirochaetota</taxon>
        <taxon>Spirochaetia</taxon>
        <taxon>Spirochaetales</taxon>
        <taxon>Treponemataceae</taxon>
        <taxon>Treponema</taxon>
    </lineage>
</organism>
<dbReference type="PANTHER" id="PTHR45661:SF3">
    <property type="entry name" value="IG-LIKE DOMAIN-CONTAINING PROTEIN"/>
    <property type="match status" value="1"/>
</dbReference>
<dbReference type="STRING" id="907348.TresaDRAFT_2557"/>
<keyword evidence="4" id="KW-1185">Reference proteome</keyword>
<feature type="compositionally biased region" description="Basic and acidic residues" evidence="1">
    <location>
        <begin position="406"/>
        <end position="417"/>
    </location>
</feature>
<dbReference type="RefSeq" id="WP_002702407.1">
    <property type="nucleotide sequence ID" value="NZ_AGRW01000032.1"/>
</dbReference>
<feature type="chain" id="PRO_5003609695" description="Surface antigen BspA" evidence="2">
    <location>
        <begin position="25"/>
        <end position="417"/>
    </location>
</feature>
<evidence type="ECO:0000313" key="4">
    <source>
        <dbReference type="Proteomes" id="UP000003571"/>
    </source>
</evidence>
<dbReference type="InterPro" id="IPR026906">
    <property type="entry name" value="LRR_5"/>
</dbReference>
<keyword evidence="2" id="KW-0732">Signal</keyword>
<name>H7EI01_9SPIR</name>
<gene>
    <name evidence="3" type="ORF">TresaDRAFT_2557</name>
</gene>
<dbReference type="PATRIC" id="fig|907348.3.peg.435"/>
<dbReference type="Proteomes" id="UP000003571">
    <property type="component" value="Unassembled WGS sequence"/>
</dbReference>
<evidence type="ECO:0000256" key="2">
    <source>
        <dbReference type="SAM" id="SignalP"/>
    </source>
</evidence>
<feature type="signal peptide" evidence="2">
    <location>
        <begin position="1"/>
        <end position="24"/>
    </location>
</feature>
<accession>H7EI01</accession>
<dbReference type="AlphaFoldDB" id="H7EI01"/>
<reference evidence="3 4" key="1">
    <citation type="submission" date="2011-09" db="EMBL/GenBank/DDBJ databases">
        <title>The draft genome of Treponema saccharophilum DSM 2985.</title>
        <authorList>
            <consortium name="US DOE Joint Genome Institute (JGI-PGF)"/>
            <person name="Lucas S."/>
            <person name="Copeland A."/>
            <person name="Lapidus A."/>
            <person name="Glavina del Rio T."/>
            <person name="Dalin E."/>
            <person name="Tice H."/>
            <person name="Bruce D."/>
            <person name="Goodwin L."/>
            <person name="Pitluck S."/>
            <person name="Peters L."/>
            <person name="Kyrpides N."/>
            <person name="Mavromatis K."/>
            <person name="Ivanova N."/>
            <person name="Markowitz V."/>
            <person name="Cheng J.-F."/>
            <person name="Hugenholtz P."/>
            <person name="Woyke T."/>
            <person name="Wu D."/>
            <person name="Gronow S."/>
            <person name="Wellnitz S."/>
            <person name="Brambilla E."/>
            <person name="Klenk H.-P."/>
            <person name="Eisen J.A."/>
        </authorList>
    </citation>
    <scope>NUCLEOTIDE SEQUENCE [LARGE SCALE GENOMIC DNA]</scope>
    <source>
        <strain evidence="3 4">DSM 2985</strain>
    </source>
</reference>
<evidence type="ECO:0000256" key="1">
    <source>
        <dbReference type="SAM" id="MobiDB-lite"/>
    </source>
</evidence>
<sequence>MARISFRRAVLAVSVALLPFASGAATMKVSAGELSSKLADVPANEEVEIALVDAEPNLASVVQIVGKRKFTLDLSECKSLKSIPARAFFLMGNLAGVKFPDTLEEIGDKAFTKTSLSSVEIPASVKKIGLFAFAETKLTNVLVPAGVSELKAGAFAEIKTLSSIDVDSASKSYKSEDGILFTRDGLTIVTYPAGKSGASYEIPAGVVSVGTAAFARNESISDVKIPESVLRICGFAFRDCPSIQKIEIPSKCVSIGRDAFDGTAIGSISIPKTVATLGENPFNRCAKLSAITVEEGNVAYNSNDGVLFSVTKELLRYPPAKNAKSYDIPAGTLAVGPAAFAGAVSLESVSFPDGASEIGKYSFRECKSLKSVSLSPSVRKIGRMAFFGCPPVEGLPEDFTNPSAKDYIKKTSDADAK</sequence>
<dbReference type="eggNOG" id="COG5492">
    <property type="taxonomic scope" value="Bacteria"/>
</dbReference>
<comment type="caution">
    <text evidence="3">The sequence shown here is derived from an EMBL/GenBank/DDBJ whole genome shotgun (WGS) entry which is preliminary data.</text>
</comment>
<feature type="region of interest" description="Disordered" evidence="1">
    <location>
        <begin position="397"/>
        <end position="417"/>
    </location>
</feature>
<evidence type="ECO:0000313" key="3">
    <source>
        <dbReference type="EMBL" id="EIC02777.1"/>
    </source>
</evidence>
<dbReference type="OrthoDB" id="361769at2"/>
<dbReference type="Gene3D" id="3.80.10.10">
    <property type="entry name" value="Ribonuclease Inhibitor"/>
    <property type="match status" value="2"/>
</dbReference>